<protein>
    <submittedName>
        <fullName evidence="1">Unannotated protein</fullName>
    </submittedName>
</protein>
<sequence length="164" mass="18072">MYVEAVRRGIVEANPTPADRLRGWMNAQIQFAFERPGWAVVHNYPDLVLEDPVEFESQFRARMTQGFEVNLGRLAQLILDIKSGTVTRPEVTPENFDRSGYMANHELVELTASVAMSTLGAGVWGAGSHAPSRATKEAVALRDHVIEKHLETVIRAITSSTVGA</sequence>
<proteinExistence type="predicted"/>
<gene>
    <name evidence="1" type="ORF">UFOPK1591_01357</name>
</gene>
<reference evidence="1" key="1">
    <citation type="submission" date="2020-05" db="EMBL/GenBank/DDBJ databases">
        <authorList>
            <person name="Chiriac C."/>
            <person name="Salcher M."/>
            <person name="Ghai R."/>
            <person name="Kavagutti S V."/>
        </authorList>
    </citation>
    <scope>NUCLEOTIDE SEQUENCE</scope>
</reference>
<evidence type="ECO:0000313" key="1">
    <source>
        <dbReference type="EMBL" id="CAB4572113.1"/>
    </source>
</evidence>
<dbReference type="AlphaFoldDB" id="A0A6J6ECX8"/>
<dbReference type="EMBL" id="CAEZTD010000140">
    <property type="protein sequence ID" value="CAB4572113.1"/>
    <property type="molecule type" value="Genomic_DNA"/>
</dbReference>
<accession>A0A6J6ECX8</accession>
<name>A0A6J6ECX8_9ZZZZ</name>
<organism evidence="1">
    <name type="scientific">freshwater metagenome</name>
    <dbReference type="NCBI Taxonomy" id="449393"/>
    <lineage>
        <taxon>unclassified sequences</taxon>
        <taxon>metagenomes</taxon>
        <taxon>ecological metagenomes</taxon>
    </lineage>
</organism>